<proteinExistence type="predicted"/>
<dbReference type="EMBL" id="MT141337">
    <property type="protein sequence ID" value="QJA58729.1"/>
    <property type="molecule type" value="Genomic_DNA"/>
</dbReference>
<evidence type="ECO:0000313" key="1">
    <source>
        <dbReference type="EMBL" id="QJA58729.1"/>
    </source>
</evidence>
<name>A0A6M3IMJ4_9ZZZZ</name>
<sequence>MEIKKLQKKLRKLEHKFEKAGPIARGRIMKASEATMARIEKLSR</sequence>
<protein>
    <submittedName>
        <fullName evidence="1">Uncharacterized protein</fullName>
    </submittedName>
</protein>
<accession>A0A6M3IMJ4</accession>
<dbReference type="AlphaFoldDB" id="A0A6M3IMJ4"/>
<gene>
    <name evidence="1" type="ORF">MM415B01412_0011</name>
</gene>
<organism evidence="1">
    <name type="scientific">viral metagenome</name>
    <dbReference type="NCBI Taxonomy" id="1070528"/>
    <lineage>
        <taxon>unclassified sequences</taxon>
        <taxon>metagenomes</taxon>
        <taxon>organismal metagenomes</taxon>
    </lineage>
</organism>
<reference evidence="1" key="1">
    <citation type="submission" date="2020-03" db="EMBL/GenBank/DDBJ databases">
        <title>The deep terrestrial virosphere.</title>
        <authorList>
            <person name="Holmfeldt K."/>
            <person name="Nilsson E."/>
            <person name="Simone D."/>
            <person name="Lopez-Fernandez M."/>
            <person name="Wu X."/>
            <person name="de Brujin I."/>
            <person name="Lundin D."/>
            <person name="Andersson A."/>
            <person name="Bertilsson S."/>
            <person name="Dopson M."/>
        </authorList>
    </citation>
    <scope>NUCLEOTIDE SEQUENCE</scope>
    <source>
        <strain evidence="1">MM415B01412</strain>
    </source>
</reference>